<reference evidence="3" key="1">
    <citation type="submission" date="2022-03" db="EMBL/GenBank/DDBJ databases">
        <authorList>
            <person name="Woo C.Y."/>
        </authorList>
    </citation>
    <scope>NUCLEOTIDE SEQUENCE</scope>
    <source>
        <strain evidence="3">CYS-02</strain>
    </source>
</reference>
<feature type="chain" id="PRO_5040805794" evidence="2">
    <location>
        <begin position="20"/>
        <end position="323"/>
    </location>
</feature>
<keyword evidence="4" id="KW-1185">Reference proteome</keyword>
<keyword evidence="2" id="KW-0732">Signal</keyword>
<comment type="similarity">
    <text evidence="1">Belongs to the UPF0065 (bug) family.</text>
</comment>
<dbReference type="EMBL" id="JALGBI010000001">
    <property type="protein sequence ID" value="MCJ0764106.1"/>
    <property type="molecule type" value="Genomic_DNA"/>
</dbReference>
<evidence type="ECO:0000313" key="3">
    <source>
        <dbReference type="EMBL" id="MCJ0764106.1"/>
    </source>
</evidence>
<feature type="signal peptide" evidence="2">
    <location>
        <begin position="1"/>
        <end position="19"/>
    </location>
</feature>
<gene>
    <name evidence="3" type="ORF">MMF98_12895</name>
</gene>
<dbReference type="InterPro" id="IPR042100">
    <property type="entry name" value="Bug_dom1"/>
</dbReference>
<dbReference type="PIRSF" id="PIRSF017082">
    <property type="entry name" value="YflP"/>
    <property type="match status" value="1"/>
</dbReference>
<dbReference type="RefSeq" id="WP_243306674.1">
    <property type="nucleotide sequence ID" value="NZ_JALGBI010000001.1"/>
</dbReference>
<dbReference type="AlphaFoldDB" id="A0A9X2ARD3"/>
<organism evidence="3 4">
    <name type="scientific">Variovorax terrae</name>
    <dbReference type="NCBI Taxonomy" id="2923278"/>
    <lineage>
        <taxon>Bacteria</taxon>
        <taxon>Pseudomonadati</taxon>
        <taxon>Pseudomonadota</taxon>
        <taxon>Betaproteobacteria</taxon>
        <taxon>Burkholderiales</taxon>
        <taxon>Comamonadaceae</taxon>
        <taxon>Variovorax</taxon>
    </lineage>
</organism>
<proteinExistence type="inferred from homology"/>
<evidence type="ECO:0000256" key="1">
    <source>
        <dbReference type="ARBA" id="ARBA00006987"/>
    </source>
</evidence>
<dbReference type="Gene3D" id="3.40.190.150">
    <property type="entry name" value="Bordetella uptake gene, domain 1"/>
    <property type="match status" value="1"/>
</dbReference>
<evidence type="ECO:0000313" key="4">
    <source>
        <dbReference type="Proteomes" id="UP001139447"/>
    </source>
</evidence>
<comment type="caution">
    <text evidence="3">The sequence shown here is derived from an EMBL/GenBank/DDBJ whole genome shotgun (WGS) entry which is preliminary data.</text>
</comment>
<dbReference type="Pfam" id="PF03401">
    <property type="entry name" value="TctC"/>
    <property type="match status" value="1"/>
</dbReference>
<dbReference type="PANTHER" id="PTHR42928:SF5">
    <property type="entry name" value="BLR1237 PROTEIN"/>
    <property type="match status" value="1"/>
</dbReference>
<dbReference type="Proteomes" id="UP001139447">
    <property type="component" value="Unassembled WGS sequence"/>
</dbReference>
<name>A0A9X2ARD3_9BURK</name>
<evidence type="ECO:0000256" key="2">
    <source>
        <dbReference type="SAM" id="SignalP"/>
    </source>
</evidence>
<dbReference type="SUPFAM" id="SSF53850">
    <property type="entry name" value="Periplasmic binding protein-like II"/>
    <property type="match status" value="1"/>
</dbReference>
<sequence>MFKQLLSLGAALALAAAHAQPAAWPAAKPITIIVPFSAGGNVDTTARLIGQKLSERLKQAVVIDNVAGAGGVVGVTKAVNAAPDGYTLVMAFDGPIGITRLVSPGAVRYDAAKDLVPVGLTTTAPLVLMARPGLPANSLQDVIRLAKADPGRMSYATTGVGTVLHLAMEMIKERGNFYAVHVPYRGGTQVVTDVVGNQVDLAMLVSLTATPHVLSGRVKGLVVTGDKRLPSLPNVPALGELPGFKGLDLVSWTGLFAPARTPPAVVERLNHELDEVLKMEDVRNKLAEGGALVGGGSTAAFSAFLQRENAKYERIVKAANIKE</sequence>
<protein>
    <submittedName>
        <fullName evidence="3">Tripartite tricarboxylate transporter substrate binding protein</fullName>
    </submittedName>
</protein>
<dbReference type="InterPro" id="IPR005064">
    <property type="entry name" value="BUG"/>
</dbReference>
<dbReference type="Gene3D" id="3.40.190.10">
    <property type="entry name" value="Periplasmic binding protein-like II"/>
    <property type="match status" value="1"/>
</dbReference>
<accession>A0A9X2ARD3</accession>
<dbReference type="PANTHER" id="PTHR42928">
    <property type="entry name" value="TRICARBOXYLATE-BINDING PROTEIN"/>
    <property type="match status" value="1"/>
</dbReference>